<organism evidence="1 2">
    <name type="scientific">Halobaculum lipolyticum</name>
    <dbReference type="NCBI Taxonomy" id="3032001"/>
    <lineage>
        <taxon>Archaea</taxon>
        <taxon>Methanobacteriati</taxon>
        <taxon>Methanobacteriota</taxon>
        <taxon>Stenosarchaea group</taxon>
        <taxon>Halobacteria</taxon>
        <taxon>Halobacteriales</taxon>
        <taxon>Haloferacaceae</taxon>
        <taxon>Halobaculum</taxon>
    </lineage>
</organism>
<sequence length="328" mass="33416">MHVFDDDAVADLLSLDDLLGVVETAFLKQGRGEVERPERPHFPVGEGLDGRTEPAGTGLAMPAYVHGDPTYATKLASVFPGNADADRPTVQAQVLLADAANGAPLALFAGERITNARTGCIGGLAARELAAGSGPVDLAVIGAGTQARWQTRAIRAARGVERARIHSPTPASRERCAADLREEGVDATAVDSATAAVEGADVVVTATTSGAPVFPGEALADGALVVAVGAYEADMCELDAATFARAARVFADVPEEVAAIGDVVDNGVDPARLVPLSAVFAGDAGRETAEELIVVESVGSAVLDTATATHLWAVAGEGDGDRGVTVEF</sequence>
<dbReference type="Proteomes" id="UP001596461">
    <property type="component" value="Unassembled WGS sequence"/>
</dbReference>
<dbReference type="InterPro" id="IPR003462">
    <property type="entry name" value="ODC_Mu_crystall"/>
</dbReference>
<keyword evidence="2" id="KW-1185">Reference proteome</keyword>
<reference evidence="1 2" key="1">
    <citation type="journal article" date="2019" name="Int. J. Syst. Evol. Microbiol.">
        <title>The Global Catalogue of Microorganisms (GCM) 10K type strain sequencing project: providing services to taxonomists for standard genome sequencing and annotation.</title>
        <authorList>
            <consortium name="The Broad Institute Genomics Platform"/>
            <consortium name="The Broad Institute Genome Sequencing Center for Infectious Disease"/>
            <person name="Wu L."/>
            <person name="Ma J."/>
        </authorList>
    </citation>
    <scope>NUCLEOTIDE SEQUENCE [LARGE SCALE GENOMIC DNA]</scope>
    <source>
        <strain evidence="1 2">DT31</strain>
    </source>
</reference>
<dbReference type="Gene3D" id="3.30.1780.10">
    <property type="entry name" value="ornithine cyclodeaminase, domain 1"/>
    <property type="match status" value="1"/>
</dbReference>
<dbReference type="RefSeq" id="WP_284033058.1">
    <property type="nucleotide sequence ID" value="NZ_CP126154.1"/>
</dbReference>
<accession>A0ABD5WD93</accession>
<comment type="caution">
    <text evidence="1">The sequence shown here is derived from an EMBL/GenBank/DDBJ whole genome shotgun (WGS) entry which is preliminary data.</text>
</comment>
<dbReference type="PANTHER" id="PTHR13812">
    <property type="entry name" value="KETIMINE REDUCTASE MU-CRYSTALLIN"/>
    <property type="match status" value="1"/>
</dbReference>
<name>A0ABD5WD93_9EURY</name>
<gene>
    <name evidence="1" type="ORF">ACFQL9_10655</name>
</gene>
<dbReference type="PANTHER" id="PTHR13812:SF19">
    <property type="entry name" value="KETIMINE REDUCTASE MU-CRYSTALLIN"/>
    <property type="match status" value="1"/>
</dbReference>
<dbReference type="InterPro" id="IPR036291">
    <property type="entry name" value="NAD(P)-bd_dom_sf"/>
</dbReference>
<dbReference type="Gene3D" id="3.40.50.720">
    <property type="entry name" value="NAD(P)-binding Rossmann-like Domain"/>
    <property type="match status" value="1"/>
</dbReference>
<dbReference type="SUPFAM" id="SSF51735">
    <property type="entry name" value="NAD(P)-binding Rossmann-fold domains"/>
    <property type="match status" value="1"/>
</dbReference>
<evidence type="ECO:0000313" key="1">
    <source>
        <dbReference type="EMBL" id="MFC7070100.1"/>
    </source>
</evidence>
<evidence type="ECO:0000313" key="2">
    <source>
        <dbReference type="Proteomes" id="UP001596461"/>
    </source>
</evidence>
<protein>
    <submittedName>
        <fullName evidence="1">Ornithine cyclodeaminase family protein</fullName>
    </submittedName>
</protein>
<dbReference type="GeneID" id="81124972"/>
<dbReference type="AlphaFoldDB" id="A0ABD5WD93"/>
<dbReference type="Pfam" id="PF02423">
    <property type="entry name" value="OCD_Mu_crystall"/>
    <property type="match status" value="1"/>
</dbReference>
<dbReference type="EMBL" id="JBHTAH010000008">
    <property type="protein sequence ID" value="MFC7070100.1"/>
    <property type="molecule type" value="Genomic_DNA"/>
</dbReference>
<proteinExistence type="predicted"/>
<dbReference type="InterPro" id="IPR023401">
    <property type="entry name" value="ODC_N"/>
</dbReference>
<dbReference type="PIRSF" id="PIRSF001439">
    <property type="entry name" value="CryM"/>
    <property type="match status" value="1"/>
</dbReference>